<dbReference type="GO" id="GO:0003723">
    <property type="term" value="F:RNA binding"/>
    <property type="evidence" value="ECO:0007669"/>
    <property type="project" value="UniProtKB-KW"/>
</dbReference>
<feature type="domain" description="RDRP core" evidence="2">
    <location>
        <begin position="92"/>
        <end position="261"/>
    </location>
</feature>
<accession>A0A815V3W5</accession>
<comment type="caution">
    <text evidence="3">The sequence shown here is derived from an EMBL/GenBank/DDBJ whole genome shotgun (WGS) entry which is preliminary data.</text>
</comment>
<proteinExistence type="inferred from homology"/>
<keyword evidence="1" id="KW-0696">RNA-directed RNA polymerase</keyword>
<keyword evidence="1" id="KW-0548">Nucleotidyltransferase</keyword>
<gene>
    <name evidence="3" type="ORF">GPM918_LOCUS37629</name>
    <name evidence="4" type="ORF">SRO942_LOCUS38404</name>
</gene>
<evidence type="ECO:0000313" key="5">
    <source>
        <dbReference type="Proteomes" id="UP000663829"/>
    </source>
</evidence>
<dbReference type="EMBL" id="CAJOBC010089582">
    <property type="protein sequence ID" value="CAF4381998.1"/>
    <property type="molecule type" value="Genomic_DNA"/>
</dbReference>
<evidence type="ECO:0000259" key="2">
    <source>
        <dbReference type="Pfam" id="PF05183"/>
    </source>
</evidence>
<sequence length="262" mass="30689">MLLSAGYRFQVKMTNEFLDELKNLASKGDDPFYRVSLYLWRYSTSNHYFNPLDELKHASKEYDRKLAESQYEMISTINISSKKYTHVPNVTITPTTIQIKPLKFCQTNRVIREVDQFGPSTNFALVDLREENGRDLQAYDFKGLRTLLMKYLDKNGGFEIGKNRWYKYLHHSQSQLREKQFWFYHEENGFKTLEQAYKWMGNCKEKVVAKYSARIALCFTSTDETIVIPQAKFLLVDDVKTEDSKFNFTDGCGTISPSLCNE</sequence>
<dbReference type="PANTHER" id="PTHR23079:SF55">
    <property type="entry name" value="RNA-DIRECTED RNA POLYMERASE"/>
    <property type="match status" value="1"/>
</dbReference>
<keyword evidence="1" id="KW-0808">Transferase</keyword>
<dbReference type="Pfam" id="PF05183">
    <property type="entry name" value="RdRP"/>
    <property type="match status" value="1"/>
</dbReference>
<protein>
    <recommendedName>
        <fullName evidence="1">RNA-dependent RNA polymerase</fullName>
        <ecNumber evidence="1">2.7.7.48</ecNumber>
    </recommendedName>
</protein>
<feature type="non-terminal residue" evidence="3">
    <location>
        <position position="1"/>
    </location>
</feature>
<dbReference type="GO" id="GO:0031380">
    <property type="term" value="C:nuclear RNA-directed RNA polymerase complex"/>
    <property type="evidence" value="ECO:0007669"/>
    <property type="project" value="TreeGrafter"/>
</dbReference>
<dbReference type="Proteomes" id="UP000663829">
    <property type="component" value="Unassembled WGS sequence"/>
</dbReference>
<comment type="similarity">
    <text evidence="1">Belongs to the RdRP family.</text>
</comment>
<dbReference type="AlphaFoldDB" id="A0A815V3W5"/>
<dbReference type="EMBL" id="CAJNOQ010024022">
    <property type="protein sequence ID" value="CAF1522798.1"/>
    <property type="molecule type" value="Genomic_DNA"/>
</dbReference>
<comment type="catalytic activity">
    <reaction evidence="1">
        <text>RNA(n) + a ribonucleoside 5'-triphosphate = RNA(n+1) + diphosphate</text>
        <dbReference type="Rhea" id="RHEA:21248"/>
        <dbReference type="Rhea" id="RHEA-COMP:14527"/>
        <dbReference type="Rhea" id="RHEA-COMP:17342"/>
        <dbReference type="ChEBI" id="CHEBI:33019"/>
        <dbReference type="ChEBI" id="CHEBI:61557"/>
        <dbReference type="ChEBI" id="CHEBI:140395"/>
        <dbReference type="EC" id="2.7.7.48"/>
    </reaction>
</comment>
<name>A0A815V3W5_9BILA</name>
<dbReference type="PANTHER" id="PTHR23079">
    <property type="entry name" value="RNA-DEPENDENT RNA POLYMERASE"/>
    <property type="match status" value="1"/>
</dbReference>
<organism evidence="3 5">
    <name type="scientific">Didymodactylos carnosus</name>
    <dbReference type="NCBI Taxonomy" id="1234261"/>
    <lineage>
        <taxon>Eukaryota</taxon>
        <taxon>Metazoa</taxon>
        <taxon>Spiralia</taxon>
        <taxon>Gnathifera</taxon>
        <taxon>Rotifera</taxon>
        <taxon>Eurotatoria</taxon>
        <taxon>Bdelloidea</taxon>
        <taxon>Philodinida</taxon>
        <taxon>Philodinidae</taxon>
        <taxon>Didymodactylos</taxon>
    </lineage>
</organism>
<dbReference type="EC" id="2.7.7.48" evidence="1"/>
<dbReference type="GO" id="GO:0030422">
    <property type="term" value="P:siRNA processing"/>
    <property type="evidence" value="ECO:0007669"/>
    <property type="project" value="TreeGrafter"/>
</dbReference>
<keyword evidence="1" id="KW-0694">RNA-binding</keyword>
<evidence type="ECO:0000256" key="1">
    <source>
        <dbReference type="RuleBase" id="RU363098"/>
    </source>
</evidence>
<dbReference type="Proteomes" id="UP000681722">
    <property type="component" value="Unassembled WGS sequence"/>
</dbReference>
<evidence type="ECO:0000313" key="3">
    <source>
        <dbReference type="EMBL" id="CAF1522798.1"/>
    </source>
</evidence>
<keyword evidence="5" id="KW-1185">Reference proteome</keyword>
<dbReference type="GO" id="GO:0003968">
    <property type="term" value="F:RNA-directed RNA polymerase activity"/>
    <property type="evidence" value="ECO:0007669"/>
    <property type="project" value="UniProtKB-KW"/>
</dbReference>
<reference evidence="3" key="1">
    <citation type="submission" date="2021-02" db="EMBL/GenBank/DDBJ databases">
        <authorList>
            <person name="Nowell W R."/>
        </authorList>
    </citation>
    <scope>NUCLEOTIDE SEQUENCE</scope>
</reference>
<dbReference type="OrthoDB" id="6513042at2759"/>
<evidence type="ECO:0000313" key="4">
    <source>
        <dbReference type="EMBL" id="CAF4381998.1"/>
    </source>
</evidence>
<dbReference type="InterPro" id="IPR007855">
    <property type="entry name" value="RDRP"/>
</dbReference>
<dbReference type="InterPro" id="IPR057596">
    <property type="entry name" value="RDRP_core"/>
</dbReference>